<dbReference type="InterPro" id="IPR002860">
    <property type="entry name" value="BNR_rpt"/>
</dbReference>
<organism evidence="5 6">
    <name type="scientific">Vogesella facilis</name>
    <dbReference type="NCBI Taxonomy" id="1655232"/>
    <lineage>
        <taxon>Bacteria</taxon>
        <taxon>Pseudomonadati</taxon>
        <taxon>Pseudomonadota</taxon>
        <taxon>Betaproteobacteria</taxon>
        <taxon>Neisseriales</taxon>
        <taxon>Chromobacteriaceae</taxon>
        <taxon>Vogesella</taxon>
    </lineage>
</organism>
<dbReference type="Pfam" id="PF03160">
    <property type="entry name" value="Calx-beta"/>
    <property type="match status" value="3"/>
</dbReference>
<reference evidence="6" key="1">
    <citation type="journal article" date="2019" name="Int. J. Syst. Evol. Microbiol.">
        <title>The Global Catalogue of Microorganisms (GCM) 10K type strain sequencing project: providing services to taxonomists for standard genome sequencing and annotation.</title>
        <authorList>
            <consortium name="The Broad Institute Genomics Platform"/>
            <consortium name="The Broad Institute Genome Sequencing Center for Infectious Disease"/>
            <person name="Wu L."/>
            <person name="Ma J."/>
        </authorList>
    </citation>
    <scope>NUCLEOTIDE SEQUENCE [LARGE SCALE GENOMIC DNA]</scope>
    <source>
        <strain evidence="6">KCTC 42742</strain>
    </source>
</reference>
<dbReference type="InterPro" id="IPR038081">
    <property type="entry name" value="CalX-like_sf"/>
</dbReference>
<name>A0ABV7RGU5_9NEIS</name>
<evidence type="ECO:0000256" key="1">
    <source>
        <dbReference type="ARBA" id="ARBA00022729"/>
    </source>
</evidence>
<evidence type="ECO:0000259" key="4">
    <source>
        <dbReference type="Pfam" id="PF03160"/>
    </source>
</evidence>
<feature type="non-terminal residue" evidence="5">
    <location>
        <position position="584"/>
    </location>
</feature>
<feature type="domain" description="Calx-beta" evidence="4">
    <location>
        <begin position="511"/>
        <end position="556"/>
    </location>
</feature>
<evidence type="ECO:0000313" key="5">
    <source>
        <dbReference type="EMBL" id="MFC3533546.1"/>
    </source>
</evidence>
<gene>
    <name evidence="5" type="ORF">ACFOLG_15310</name>
</gene>
<protein>
    <submittedName>
        <fullName evidence="5">Retention module-containing protein</fullName>
    </submittedName>
</protein>
<accession>A0ABV7RGU5</accession>
<evidence type="ECO:0000256" key="2">
    <source>
        <dbReference type="ARBA" id="ARBA00022737"/>
    </source>
</evidence>
<feature type="domain" description="Calx-beta" evidence="4">
    <location>
        <begin position="384"/>
        <end position="428"/>
    </location>
</feature>
<keyword evidence="3" id="KW-0106">Calcium</keyword>
<dbReference type="EMBL" id="JBHRXN010000034">
    <property type="protein sequence ID" value="MFC3533546.1"/>
    <property type="molecule type" value="Genomic_DNA"/>
</dbReference>
<keyword evidence="1" id="KW-0732">Signal</keyword>
<sequence>MAAAPNIAQGKVVALTGKIIAIMPDGSQHTVQLGEIVASGTRLIIPQDAYIEMQSANGDIVRIAEARDLTITDDVFGTAQASATDATDAALAPLQPEAQQVLAQLNNGLDPLTQLEATAAGLGGAAGGAEDGGNSYIILGRISEGITSATLDLALDTTAATPTDAGTSNLTPTPTIEVGAAGTAVGDILIDEGKDAVFGVNITNAAAGSTLVLTFADGTALSPADYSSGTFQYSTDGGATWTTYSGSIAIAAGDSLLQVRTTTVSDNVDEQNETFGLGATLTSNGVNYSDGATATIVDNDVPTIQFVSDAETGDISVPEGNDAVFTLHITGAADGSSLVLTMADGSAASPADYSRLNFQYSTDGGATWTAYTGAITGLTQGDHTLLISTTTVDDGFDEANETFGLSATLSSNGTNYSDAATATIVDNDVPTIQFVSDAETGDISVPEGNDAVFTLHITGAADGSSLVLTMADGSAASPADYSRLNFQYSTDGGATWTAYTGAITGLTQGDHTLLISTTTVNDSFDEADETFGLSATLSSNGSDYSDAATATIVDNDVPTIQFVSDAETGDITVPEGNDAVFTLH</sequence>
<keyword evidence="2" id="KW-0677">Repeat</keyword>
<evidence type="ECO:0000313" key="6">
    <source>
        <dbReference type="Proteomes" id="UP001595741"/>
    </source>
</evidence>
<dbReference type="Proteomes" id="UP001595741">
    <property type="component" value="Unassembled WGS sequence"/>
</dbReference>
<keyword evidence="6" id="KW-1185">Reference proteome</keyword>
<evidence type="ECO:0000256" key="3">
    <source>
        <dbReference type="ARBA" id="ARBA00022837"/>
    </source>
</evidence>
<dbReference type="InterPro" id="IPR036278">
    <property type="entry name" value="Sialidase_sf"/>
</dbReference>
<proteinExistence type="predicted"/>
<dbReference type="RefSeq" id="WP_386093367.1">
    <property type="nucleotide sequence ID" value="NZ_JBHRXN010000034.1"/>
</dbReference>
<dbReference type="InterPro" id="IPR003644">
    <property type="entry name" value="Calx_beta"/>
</dbReference>
<feature type="domain" description="Calx-beta" evidence="4">
    <location>
        <begin position="299"/>
        <end position="358"/>
    </location>
</feature>
<dbReference type="Pfam" id="PF02012">
    <property type="entry name" value="BNR"/>
    <property type="match status" value="3"/>
</dbReference>
<dbReference type="NCBIfam" id="NF033682">
    <property type="entry name" value="retention_LapA"/>
    <property type="match status" value="1"/>
</dbReference>
<dbReference type="SUPFAM" id="SSF50939">
    <property type="entry name" value="Sialidases"/>
    <property type="match status" value="1"/>
</dbReference>
<comment type="caution">
    <text evidence="5">The sequence shown here is derived from an EMBL/GenBank/DDBJ whole genome shotgun (WGS) entry which is preliminary data.</text>
</comment>
<dbReference type="Gene3D" id="2.60.40.2030">
    <property type="match status" value="3"/>
</dbReference>
<dbReference type="InterPro" id="IPR047777">
    <property type="entry name" value="LapA-like_RM"/>
</dbReference>